<dbReference type="CDD" id="cd00737">
    <property type="entry name" value="lyz_endolysin_autolysin"/>
    <property type="match status" value="1"/>
</dbReference>
<dbReference type="PANTHER" id="PTHR38107">
    <property type="match status" value="1"/>
</dbReference>
<dbReference type="PANTHER" id="PTHR38107:SF3">
    <property type="entry name" value="LYSOZYME RRRD-RELATED"/>
    <property type="match status" value="1"/>
</dbReference>
<protein>
    <recommendedName>
        <fullName evidence="4">Lysozyme</fullName>
        <ecNumber evidence="4">3.2.1.17</ecNumber>
    </recommendedName>
</protein>
<keyword evidence="4" id="KW-0378">Hydrolase</keyword>
<reference evidence="5" key="1">
    <citation type="submission" date="2020-04" db="EMBL/GenBank/DDBJ databases">
        <authorList>
            <person name="Chiriac C."/>
            <person name="Salcher M."/>
            <person name="Ghai R."/>
            <person name="Kavagutti S V."/>
        </authorList>
    </citation>
    <scope>NUCLEOTIDE SEQUENCE</scope>
</reference>
<dbReference type="GO" id="GO:0003796">
    <property type="term" value="F:lysozyme activity"/>
    <property type="evidence" value="ECO:0007669"/>
    <property type="project" value="UniProtKB-EC"/>
</dbReference>
<evidence type="ECO:0000256" key="1">
    <source>
        <dbReference type="ARBA" id="ARBA00022529"/>
    </source>
</evidence>
<dbReference type="InterPro" id="IPR023347">
    <property type="entry name" value="Lysozyme_dom_sf"/>
</dbReference>
<sequence>MHLFEGYRNKPYRCSAAIWTVGWGHAMYADQLALPNARKEGYTGLIRSDYQLKDEDARVWSKDELVELFKVDINTFERGVLRLSPNLANHQSKFDAVVSFAYNAGLGNYQRSTIRMKVNREDWEGAAQAFMSWTKAGGKEVAGLVKRRKAEVALFLN</sequence>
<accession>A0A6J5LTT0</accession>
<dbReference type="InterPro" id="IPR002196">
    <property type="entry name" value="Glyco_hydro_24"/>
</dbReference>
<gene>
    <name evidence="5" type="ORF">UFOVP308_20</name>
</gene>
<evidence type="ECO:0000256" key="3">
    <source>
        <dbReference type="ARBA" id="ARBA00023200"/>
    </source>
</evidence>
<dbReference type="InterPro" id="IPR051018">
    <property type="entry name" value="Bacteriophage_GH24"/>
</dbReference>
<name>A0A6J5LTT0_9CAUD</name>
<keyword evidence="4" id="KW-0326">Glycosidase</keyword>
<dbReference type="EMBL" id="LR796319">
    <property type="protein sequence ID" value="CAB4136563.1"/>
    <property type="molecule type" value="Genomic_DNA"/>
</dbReference>
<dbReference type="InterPro" id="IPR023346">
    <property type="entry name" value="Lysozyme-like_dom_sf"/>
</dbReference>
<keyword evidence="3" id="KW-1035">Host cytoplasm</keyword>
<dbReference type="EC" id="3.2.1.17" evidence="4"/>
<comment type="catalytic activity">
    <reaction evidence="4">
        <text>Hydrolysis of (1-&gt;4)-beta-linkages between N-acetylmuramic acid and N-acetyl-D-glucosamine residues in a peptidoglycan and between N-acetyl-D-glucosamine residues in chitodextrins.</text>
        <dbReference type="EC" id="3.2.1.17"/>
    </reaction>
</comment>
<evidence type="ECO:0000256" key="4">
    <source>
        <dbReference type="RuleBase" id="RU003788"/>
    </source>
</evidence>
<dbReference type="Pfam" id="PF00959">
    <property type="entry name" value="Phage_lysozyme"/>
    <property type="match status" value="1"/>
</dbReference>
<keyword evidence="1 4" id="KW-0929">Antimicrobial</keyword>
<evidence type="ECO:0000256" key="2">
    <source>
        <dbReference type="ARBA" id="ARBA00022638"/>
    </source>
</evidence>
<keyword evidence="2 4" id="KW-0081">Bacteriolytic enzyme</keyword>
<evidence type="ECO:0000313" key="5">
    <source>
        <dbReference type="EMBL" id="CAB4136563.1"/>
    </source>
</evidence>
<dbReference type="InterPro" id="IPR033907">
    <property type="entry name" value="Endolysin_autolysin"/>
</dbReference>
<organism evidence="5">
    <name type="scientific">uncultured Caudovirales phage</name>
    <dbReference type="NCBI Taxonomy" id="2100421"/>
    <lineage>
        <taxon>Viruses</taxon>
        <taxon>Duplodnaviria</taxon>
        <taxon>Heunggongvirae</taxon>
        <taxon>Uroviricota</taxon>
        <taxon>Caudoviricetes</taxon>
        <taxon>Peduoviridae</taxon>
        <taxon>Maltschvirus</taxon>
        <taxon>Maltschvirus maltsch</taxon>
    </lineage>
</organism>
<dbReference type="GO" id="GO:0009253">
    <property type="term" value="P:peptidoglycan catabolic process"/>
    <property type="evidence" value="ECO:0007669"/>
    <property type="project" value="InterPro"/>
</dbReference>
<dbReference type="GO" id="GO:0042742">
    <property type="term" value="P:defense response to bacterium"/>
    <property type="evidence" value="ECO:0007669"/>
    <property type="project" value="UniProtKB-KW"/>
</dbReference>
<dbReference type="GO" id="GO:0016998">
    <property type="term" value="P:cell wall macromolecule catabolic process"/>
    <property type="evidence" value="ECO:0007669"/>
    <property type="project" value="InterPro"/>
</dbReference>
<dbReference type="SUPFAM" id="SSF53955">
    <property type="entry name" value="Lysozyme-like"/>
    <property type="match status" value="1"/>
</dbReference>
<dbReference type="GO" id="GO:0031640">
    <property type="term" value="P:killing of cells of another organism"/>
    <property type="evidence" value="ECO:0007669"/>
    <property type="project" value="UniProtKB-KW"/>
</dbReference>
<dbReference type="Gene3D" id="1.10.530.40">
    <property type="match status" value="1"/>
</dbReference>
<comment type="similarity">
    <text evidence="4">Belongs to the glycosyl hydrolase 24 family.</text>
</comment>
<proteinExistence type="inferred from homology"/>